<keyword evidence="1" id="KW-1185">Reference proteome</keyword>
<sequence length="812" mass="94426">MTVVKENWKADFFANPFTLFNYKEGKEGTFNLEKSNIWGHLLEDIKERLHNVQADLFKFLALKEEFWKQKAGMTWFQDGDRNTIFFHVHINGRRKRLQLKRIQDGEGNWLEDTVAMAEEADIIGDDVIEMVKAFFSGQELPRVIHERLAGLLPSLISDEQAGFVKGRIIVENVLLMQEIITNIRLRTKEGPNVVMKRNMTKAYNRLSWLFLTKVLRKMGFCERFIRLIFGIVSNNWYSVLINGQPYGFFKSTRGVKQEDPLSPTLFILAAKALSRGLNALHLNLYFCGFGLPKWSPNINHLAYADDTIIFSSSDFTSVQLIMEVIYAYEVARQLINKSKSAVYMHHSTDDEVVRKVQRITGIQRREFPFTYLGCPIFYSRRRMNYYEGLMKKILDQLQSWKGGVGFRSPHDMSKMLFYKLWWNFHTKPSLWSSFMSQKYCKKLNGLIVPWRNGSHIWRKMLECRDIIEQQIVWQPKMGSSLFWFDNLTGLGALYLVTPPDFFCDESIHNIYDVESVNHVFFTSYAARRVWSYFFSFAGFALEGLNLHQAIVKCWTAQVIPRLKPIFQALPCIIVGELWKRRNSYKHGEVVSINRVVYQVSITLQSLIKVRKPSMLNVPPRWPDMLQIMENYTPSLKVDKVIWELPSSGWIKINADGAARGNPGRSSYGFCIRYEYGEVIYARGKEIQEGTNTVAEVVTIQEALRYCINPDLTNIWIQTDSMMLKRVITGIWKPPWIIAEDIVEIREMLELCNGTVSHIFREGNKLTEHLANYALDVGDIECHEFHHLDTTGRRTVNVDKLKCPYLRVKVARS</sequence>
<name>A0AC58TPE1_TOBAC</name>
<evidence type="ECO:0000313" key="2">
    <source>
        <dbReference type="RefSeq" id="XP_075099099.1"/>
    </source>
</evidence>
<reference evidence="1" key="1">
    <citation type="journal article" date="2014" name="Nat. Commun.">
        <title>The tobacco genome sequence and its comparison with those of tomato and potato.</title>
        <authorList>
            <person name="Sierro N."/>
            <person name="Battey J.N."/>
            <person name="Ouadi S."/>
            <person name="Bakaher N."/>
            <person name="Bovet L."/>
            <person name="Willig A."/>
            <person name="Goepfert S."/>
            <person name="Peitsch M.C."/>
            <person name="Ivanov N.V."/>
        </authorList>
    </citation>
    <scope>NUCLEOTIDE SEQUENCE [LARGE SCALE GENOMIC DNA]</scope>
</reference>
<organism evidence="1 2">
    <name type="scientific">Nicotiana tabacum</name>
    <name type="common">Common tobacco</name>
    <dbReference type="NCBI Taxonomy" id="4097"/>
    <lineage>
        <taxon>Eukaryota</taxon>
        <taxon>Viridiplantae</taxon>
        <taxon>Streptophyta</taxon>
        <taxon>Embryophyta</taxon>
        <taxon>Tracheophyta</taxon>
        <taxon>Spermatophyta</taxon>
        <taxon>Magnoliopsida</taxon>
        <taxon>eudicotyledons</taxon>
        <taxon>Gunneridae</taxon>
        <taxon>Pentapetalae</taxon>
        <taxon>asterids</taxon>
        <taxon>lamiids</taxon>
        <taxon>Solanales</taxon>
        <taxon>Solanaceae</taxon>
        <taxon>Nicotianoideae</taxon>
        <taxon>Nicotianeae</taxon>
        <taxon>Nicotiana</taxon>
    </lineage>
</organism>
<accession>A0AC58TPE1</accession>
<protein>
    <submittedName>
        <fullName evidence="2">Uncharacterized protein LOC142175984</fullName>
    </submittedName>
</protein>
<gene>
    <name evidence="2" type="primary">LOC142175984</name>
</gene>
<evidence type="ECO:0000313" key="1">
    <source>
        <dbReference type="Proteomes" id="UP000790787"/>
    </source>
</evidence>
<dbReference type="Proteomes" id="UP000790787">
    <property type="component" value="Chromosome 22"/>
</dbReference>
<dbReference type="RefSeq" id="XP_075099099.1">
    <property type="nucleotide sequence ID" value="XM_075242998.1"/>
</dbReference>
<reference evidence="2" key="2">
    <citation type="submission" date="2025-08" db="UniProtKB">
        <authorList>
            <consortium name="RefSeq"/>
        </authorList>
    </citation>
    <scope>IDENTIFICATION</scope>
    <source>
        <tissue evidence="2">Leaf</tissue>
    </source>
</reference>
<proteinExistence type="predicted"/>